<proteinExistence type="inferred from homology"/>
<comment type="function">
    <text evidence="4">Forms part of the ribosomal stalk which helps the ribosome interact with GTP-bound translation factors. Is thus essential for accurate translation.</text>
</comment>
<dbReference type="InterPro" id="IPR036235">
    <property type="entry name" value="Ribosomal_bL12_oligo_N_sf"/>
</dbReference>
<dbReference type="GO" id="GO:0022625">
    <property type="term" value="C:cytosolic large ribosomal subunit"/>
    <property type="evidence" value="ECO:0007669"/>
    <property type="project" value="TreeGrafter"/>
</dbReference>
<dbReference type="NCBIfam" id="TIGR00855">
    <property type="entry name" value="L12"/>
    <property type="match status" value="1"/>
</dbReference>
<dbReference type="EMBL" id="JACTAG010000003">
    <property type="protein sequence ID" value="MBD3665968.1"/>
    <property type="molecule type" value="Genomic_DNA"/>
</dbReference>
<dbReference type="FunFam" id="3.30.1390.10:FF:000001">
    <property type="entry name" value="50S ribosomal protein L7/L12"/>
    <property type="match status" value="1"/>
</dbReference>
<evidence type="ECO:0000256" key="2">
    <source>
        <dbReference type="ARBA" id="ARBA00022980"/>
    </source>
</evidence>
<dbReference type="SUPFAM" id="SSF48300">
    <property type="entry name" value="Ribosomal protein L7/12, oligomerisation (N-terminal) domain"/>
    <property type="match status" value="1"/>
</dbReference>
<accession>A0A927D887</accession>
<keyword evidence="8" id="KW-1185">Reference proteome</keyword>
<organism evidence="7 8">
    <name type="scientific">Sulfitobacter aestuariivivens</name>
    <dbReference type="NCBI Taxonomy" id="2766981"/>
    <lineage>
        <taxon>Bacteria</taxon>
        <taxon>Pseudomonadati</taxon>
        <taxon>Pseudomonadota</taxon>
        <taxon>Alphaproteobacteria</taxon>
        <taxon>Rhodobacterales</taxon>
        <taxon>Roseobacteraceae</taxon>
        <taxon>Sulfitobacter</taxon>
    </lineage>
</organism>
<dbReference type="GO" id="GO:0006412">
    <property type="term" value="P:translation"/>
    <property type="evidence" value="ECO:0007669"/>
    <property type="project" value="UniProtKB-UniRule"/>
</dbReference>
<dbReference type="InterPro" id="IPR013823">
    <property type="entry name" value="Ribosomal_bL12_C"/>
</dbReference>
<dbReference type="SUPFAM" id="SSF54736">
    <property type="entry name" value="ClpS-like"/>
    <property type="match status" value="1"/>
</dbReference>
<dbReference type="InterPro" id="IPR000206">
    <property type="entry name" value="Ribosomal_bL12"/>
</dbReference>
<dbReference type="PANTHER" id="PTHR45987">
    <property type="entry name" value="39S RIBOSOMAL PROTEIN L12"/>
    <property type="match status" value="1"/>
</dbReference>
<dbReference type="InterPro" id="IPR014719">
    <property type="entry name" value="Ribosomal_bL12_C/ClpS-like"/>
</dbReference>
<evidence type="ECO:0000313" key="8">
    <source>
        <dbReference type="Proteomes" id="UP000635142"/>
    </source>
</evidence>
<dbReference type="Pfam" id="PF00542">
    <property type="entry name" value="Ribosomal_L12"/>
    <property type="match status" value="1"/>
</dbReference>
<dbReference type="Gene3D" id="3.30.1390.10">
    <property type="match status" value="1"/>
</dbReference>
<keyword evidence="2 4" id="KW-0689">Ribosomal protein</keyword>
<sequence>MADLKKLAEEIVGLTLLEAQELKTILKDEYGIEPAAGGAVMMAGPADGGGDAAEEKTEFDVVLKNAGASKINVIKEVRGITGLGLKEAKDMVEAGGKIKEGVDKAEAEEIKAKLEAAGAEVELA</sequence>
<dbReference type="GO" id="GO:0003735">
    <property type="term" value="F:structural constituent of ribosome"/>
    <property type="evidence" value="ECO:0007669"/>
    <property type="project" value="InterPro"/>
</dbReference>
<evidence type="ECO:0000313" key="7">
    <source>
        <dbReference type="EMBL" id="MBD3665968.1"/>
    </source>
</evidence>
<evidence type="ECO:0000256" key="3">
    <source>
        <dbReference type="ARBA" id="ARBA00023274"/>
    </source>
</evidence>
<protein>
    <recommendedName>
        <fullName evidence="4">Large ribosomal subunit protein bL12</fullName>
    </recommendedName>
</protein>
<dbReference type="InterPro" id="IPR008932">
    <property type="entry name" value="Ribosomal_bL12_oligo"/>
</dbReference>
<comment type="subunit">
    <text evidence="4">Homodimer. Part of the ribosomal stalk of the 50S ribosomal subunit. Forms a multimeric L10(L12)X complex, where L10 forms an elongated spine to which 2 to 4 L12 dimers bind in a sequential fashion. Binds GTP-bound translation factors.</text>
</comment>
<dbReference type="Gene3D" id="1.20.5.710">
    <property type="entry name" value="Single helix bin"/>
    <property type="match status" value="1"/>
</dbReference>
<comment type="similarity">
    <text evidence="1 4">Belongs to the bacterial ribosomal protein bL12 family.</text>
</comment>
<gene>
    <name evidence="4 7" type="primary">rplL</name>
    <name evidence="7" type="ORF">H9Q16_18680</name>
</gene>
<dbReference type="HAMAP" id="MF_00368">
    <property type="entry name" value="Ribosomal_bL12"/>
    <property type="match status" value="1"/>
</dbReference>
<reference evidence="7" key="1">
    <citation type="submission" date="2020-08" db="EMBL/GenBank/DDBJ databases">
        <title>Sulfitobacter aestuariivivens sp. nov., isolated from a tidal flat.</title>
        <authorList>
            <person name="Park S."/>
            <person name="Yoon J.-H."/>
        </authorList>
    </citation>
    <scope>NUCLEOTIDE SEQUENCE</scope>
    <source>
        <strain evidence="7">TSTF-M16</strain>
    </source>
</reference>
<name>A0A927D887_9RHOB</name>
<dbReference type="Proteomes" id="UP000635142">
    <property type="component" value="Unassembled WGS sequence"/>
</dbReference>
<keyword evidence="3 4" id="KW-0687">Ribonucleoprotein</keyword>
<comment type="caution">
    <text evidence="7">The sequence shown here is derived from an EMBL/GenBank/DDBJ whole genome shotgun (WGS) entry which is preliminary data.</text>
</comment>
<dbReference type="AlphaFoldDB" id="A0A927D887"/>
<dbReference type="GO" id="GO:0003729">
    <property type="term" value="F:mRNA binding"/>
    <property type="evidence" value="ECO:0007669"/>
    <property type="project" value="TreeGrafter"/>
</dbReference>
<feature type="domain" description="Large ribosomal subunit protein bL12 C-terminal" evidence="5">
    <location>
        <begin position="59"/>
        <end position="123"/>
    </location>
</feature>
<evidence type="ECO:0000259" key="5">
    <source>
        <dbReference type="Pfam" id="PF00542"/>
    </source>
</evidence>
<dbReference type="Pfam" id="PF16320">
    <property type="entry name" value="Ribosomal_L12_N"/>
    <property type="match status" value="1"/>
</dbReference>
<evidence type="ECO:0000256" key="1">
    <source>
        <dbReference type="ARBA" id="ARBA00007197"/>
    </source>
</evidence>
<dbReference type="PANTHER" id="PTHR45987:SF4">
    <property type="entry name" value="LARGE RIBOSOMAL SUBUNIT PROTEIN BL12M"/>
    <property type="match status" value="1"/>
</dbReference>
<dbReference type="CDD" id="cd00387">
    <property type="entry name" value="Ribosomal_L7_L12"/>
    <property type="match status" value="1"/>
</dbReference>
<feature type="domain" description="Large ribosomal subunit protein bL12 oligomerization" evidence="6">
    <location>
        <begin position="5"/>
        <end position="49"/>
    </location>
</feature>
<evidence type="ECO:0000256" key="4">
    <source>
        <dbReference type="HAMAP-Rule" id="MF_00368"/>
    </source>
</evidence>
<evidence type="ECO:0000259" key="6">
    <source>
        <dbReference type="Pfam" id="PF16320"/>
    </source>
</evidence>
<dbReference type="RefSeq" id="WP_191076996.1">
    <property type="nucleotide sequence ID" value="NZ_JACTAG010000003.1"/>
</dbReference>